<dbReference type="GO" id="GO:0005975">
    <property type="term" value="P:carbohydrate metabolic process"/>
    <property type="evidence" value="ECO:0007669"/>
    <property type="project" value="InterPro"/>
</dbReference>
<dbReference type="GeneID" id="54981531"/>
<dbReference type="PANTHER" id="PTHR11927">
    <property type="entry name" value="GALACTOSIDE 2-L-FUCOSYLTRANSFERASE"/>
    <property type="match status" value="1"/>
</dbReference>
<dbReference type="KEGG" id="vg:54981531"/>
<keyword evidence="2 3" id="KW-0808">Transferase</keyword>
<keyword evidence="4" id="KW-1185">Reference proteome</keyword>
<name>A0A222YW11_9CAUD</name>
<dbReference type="Gene3D" id="3.40.50.11350">
    <property type="match status" value="1"/>
</dbReference>
<gene>
    <name evidence="3" type="primary">201</name>
    <name evidence="3" type="ORF">PBI_BELLAMY_201</name>
</gene>
<keyword evidence="1" id="KW-0328">Glycosyltransferase</keyword>
<dbReference type="CDD" id="cd11301">
    <property type="entry name" value="Fut1_Fut2_like"/>
    <property type="match status" value="1"/>
</dbReference>
<dbReference type="InterPro" id="IPR002516">
    <property type="entry name" value="Glyco_trans_11"/>
</dbReference>
<dbReference type="GO" id="GO:0016020">
    <property type="term" value="C:membrane"/>
    <property type="evidence" value="ECO:0007669"/>
    <property type="project" value="InterPro"/>
</dbReference>
<accession>A0A222YW11</accession>
<evidence type="ECO:0000313" key="3">
    <source>
        <dbReference type="EMBL" id="ASR76237.1"/>
    </source>
</evidence>
<evidence type="ECO:0000256" key="2">
    <source>
        <dbReference type="ARBA" id="ARBA00022679"/>
    </source>
</evidence>
<dbReference type="EMBL" id="MF351863">
    <property type="protein sequence ID" value="ASR76237.1"/>
    <property type="molecule type" value="Genomic_DNA"/>
</dbReference>
<dbReference type="PANTHER" id="PTHR11927:SF9">
    <property type="entry name" value="L-FUCOSYLTRANSFERASE"/>
    <property type="match status" value="1"/>
</dbReference>
<sequence>MIGFNYLGKLGQLGNQMFQVAALKGIAANRGFNFCFPNHDEVFDDGIGNKLHIELFKPFKLSRTSQLNLQAIDPDRPVVQEQGFQFNETLFNECPDWVSLYGFFQTEKYFKHIEDEIREDFSFKDEIEGPCKEMIEAVEEPIGLHIRRGDFLTNNANHNNLTLEYYAEALDKFKSDRNVIIFSDDTEWCKQQELFSGDRFLVSESGNPYVDLCLMSMCSDFIIANSTFSWWGAWLANRGTVIAPKKWFGPNNAHLDTSDLYPESWTVI</sequence>
<reference evidence="3 4" key="1">
    <citation type="submission" date="2017-06" db="EMBL/GenBank/DDBJ databases">
        <authorList>
            <person name="Kim H.J."/>
            <person name="Triplett B.A."/>
        </authorList>
    </citation>
    <scope>NUCLEOTIDE SEQUENCE [LARGE SCALE GENOMIC DNA]</scope>
</reference>
<dbReference type="Proteomes" id="UP000221247">
    <property type="component" value="Segment"/>
</dbReference>
<dbReference type="Pfam" id="PF01531">
    <property type="entry name" value="Glyco_transf_11"/>
    <property type="match status" value="1"/>
</dbReference>
<evidence type="ECO:0000256" key="1">
    <source>
        <dbReference type="ARBA" id="ARBA00022676"/>
    </source>
</evidence>
<protein>
    <submittedName>
        <fullName evidence="3">Glycosyltransferase</fullName>
    </submittedName>
</protein>
<organism evidence="3 4">
    <name type="scientific">Synechococcus phage Bellamy</name>
    <dbReference type="NCBI Taxonomy" id="2023996"/>
    <lineage>
        <taxon>Viruses</taxon>
        <taxon>Duplodnaviria</taxon>
        <taxon>Heunggongvirae</taxon>
        <taxon>Uroviricota</taxon>
        <taxon>Caudoviricetes</taxon>
        <taxon>Pantevenvirales</taxon>
        <taxon>Kyanoviridae</taxon>
        <taxon>Bellamyvirus</taxon>
        <taxon>Bellamyvirus bellamy</taxon>
    </lineage>
</organism>
<dbReference type="RefSeq" id="YP_009791350.1">
    <property type="nucleotide sequence ID" value="NC_047838.1"/>
</dbReference>
<proteinExistence type="predicted"/>
<dbReference type="GO" id="GO:0008107">
    <property type="term" value="F:galactoside 2-alpha-L-fucosyltransferase activity"/>
    <property type="evidence" value="ECO:0007669"/>
    <property type="project" value="InterPro"/>
</dbReference>
<evidence type="ECO:0000313" key="4">
    <source>
        <dbReference type="Proteomes" id="UP000221247"/>
    </source>
</evidence>